<dbReference type="AlphaFoldDB" id="A0A367S440"/>
<evidence type="ECO:0000313" key="2">
    <source>
        <dbReference type="EMBL" id="RCJ42800.1"/>
    </source>
</evidence>
<sequence length="240" mass="26251">MQLLEKKQINLTPIFLMGNAVLLIVLLLIQIINFARLGRVANSKTPTLVELNDGSSIRVSPIANDERSPQVITYFVGQTMTGLLSWTGIPKSDDSNSDPTKKAVLDAGVQVGEKKITTNVWVTGFALSEDFRGNFLEELGNLTPVDVFNGTTQSVLAVRYFSEPQKLAPGHWSIDMVANLVVFQGSNQVGQAIAFNKTVFVRAIDTPSPPSNSSDIQRIAYSVRKAGLEIYKIQDLEIGK</sequence>
<dbReference type="Proteomes" id="UP000252085">
    <property type="component" value="Unassembled WGS sequence"/>
</dbReference>
<organism evidence="2 3">
    <name type="scientific">Nostoc punctiforme NIES-2108</name>
    <dbReference type="NCBI Taxonomy" id="1356359"/>
    <lineage>
        <taxon>Bacteria</taxon>
        <taxon>Bacillati</taxon>
        <taxon>Cyanobacteriota</taxon>
        <taxon>Cyanophyceae</taxon>
        <taxon>Nostocales</taxon>
        <taxon>Nostocaceae</taxon>
        <taxon>Nostoc</taxon>
    </lineage>
</organism>
<evidence type="ECO:0000313" key="3">
    <source>
        <dbReference type="Proteomes" id="UP000252085"/>
    </source>
</evidence>
<accession>A0A367S440</accession>
<name>A0A367S440_NOSPU</name>
<keyword evidence="1" id="KW-1133">Transmembrane helix</keyword>
<dbReference type="EMBL" id="LXQE01000002">
    <property type="protein sequence ID" value="RCJ42800.1"/>
    <property type="molecule type" value="Genomic_DNA"/>
</dbReference>
<evidence type="ECO:0000256" key="1">
    <source>
        <dbReference type="SAM" id="Phobius"/>
    </source>
</evidence>
<gene>
    <name evidence="2" type="ORF">A6769_36740</name>
</gene>
<proteinExistence type="predicted"/>
<protein>
    <submittedName>
        <fullName evidence="2">Uncharacterized protein</fullName>
    </submittedName>
</protein>
<keyword evidence="1" id="KW-0472">Membrane</keyword>
<reference evidence="2 3" key="1">
    <citation type="submission" date="2016-04" db="EMBL/GenBank/DDBJ databases">
        <authorList>
            <person name="Evans L.H."/>
            <person name="Alamgir A."/>
            <person name="Owens N."/>
            <person name="Weber N.D."/>
            <person name="Virtaneva K."/>
            <person name="Barbian K."/>
            <person name="Babar A."/>
            <person name="Rosenke K."/>
        </authorList>
    </citation>
    <scope>NUCLEOTIDE SEQUENCE [LARGE SCALE GENOMIC DNA]</scope>
    <source>
        <strain evidence="2">NIES-2108</strain>
    </source>
</reference>
<keyword evidence="1" id="KW-0812">Transmembrane</keyword>
<comment type="caution">
    <text evidence="2">The sequence shown here is derived from an EMBL/GenBank/DDBJ whole genome shotgun (WGS) entry which is preliminary data.</text>
</comment>
<feature type="transmembrane region" description="Helical" evidence="1">
    <location>
        <begin position="14"/>
        <end position="35"/>
    </location>
</feature>